<dbReference type="InterPro" id="IPR041588">
    <property type="entry name" value="Integrase_H2C2"/>
</dbReference>
<gene>
    <name evidence="2" type="ORF">PHMEG_00011292</name>
</gene>
<evidence type="ECO:0000259" key="1">
    <source>
        <dbReference type="Pfam" id="PF17921"/>
    </source>
</evidence>
<dbReference type="SUPFAM" id="SSF53098">
    <property type="entry name" value="Ribonuclease H-like"/>
    <property type="match status" value="1"/>
</dbReference>
<dbReference type="InterPro" id="IPR012337">
    <property type="entry name" value="RNaseH-like_sf"/>
</dbReference>
<dbReference type="Pfam" id="PF17921">
    <property type="entry name" value="Integrase_H2C2"/>
    <property type="match status" value="1"/>
</dbReference>
<dbReference type="GO" id="GO:0003676">
    <property type="term" value="F:nucleic acid binding"/>
    <property type="evidence" value="ECO:0007669"/>
    <property type="project" value="InterPro"/>
</dbReference>
<dbReference type="InterPro" id="IPR036397">
    <property type="entry name" value="RNaseH_sf"/>
</dbReference>
<organism evidence="2 3">
    <name type="scientific">Phytophthora megakarya</name>
    <dbReference type="NCBI Taxonomy" id="4795"/>
    <lineage>
        <taxon>Eukaryota</taxon>
        <taxon>Sar</taxon>
        <taxon>Stramenopiles</taxon>
        <taxon>Oomycota</taxon>
        <taxon>Peronosporomycetes</taxon>
        <taxon>Peronosporales</taxon>
        <taxon>Peronosporaceae</taxon>
        <taxon>Phytophthora</taxon>
    </lineage>
</organism>
<evidence type="ECO:0000313" key="3">
    <source>
        <dbReference type="Proteomes" id="UP000198211"/>
    </source>
</evidence>
<dbReference type="InterPro" id="IPR050951">
    <property type="entry name" value="Retrovirus_Pol_polyprotein"/>
</dbReference>
<dbReference type="AlphaFoldDB" id="A0A225WBL6"/>
<comment type="caution">
    <text evidence="2">The sequence shown here is derived from an EMBL/GenBank/DDBJ whole genome shotgun (WGS) entry which is preliminary data.</text>
</comment>
<dbReference type="Gene3D" id="1.10.340.70">
    <property type="match status" value="1"/>
</dbReference>
<dbReference type="PANTHER" id="PTHR37984">
    <property type="entry name" value="PROTEIN CBG26694"/>
    <property type="match status" value="1"/>
</dbReference>
<keyword evidence="3" id="KW-1185">Reference proteome</keyword>
<accession>A0A225WBL6</accession>
<dbReference type="Proteomes" id="UP000198211">
    <property type="component" value="Unassembled WGS sequence"/>
</dbReference>
<dbReference type="OrthoDB" id="78677at2759"/>
<reference evidence="3" key="1">
    <citation type="submission" date="2017-03" db="EMBL/GenBank/DDBJ databases">
        <title>Phytopthora megakarya and P. palmivora, two closely related causual agents of cacao black pod achieved similar genome size and gene model numbers by different mechanisms.</title>
        <authorList>
            <person name="Ali S."/>
            <person name="Shao J."/>
            <person name="Larry D.J."/>
            <person name="Kronmiller B."/>
            <person name="Shen D."/>
            <person name="Strem M.D."/>
            <person name="Melnick R.L."/>
            <person name="Guiltinan M.J."/>
            <person name="Tyler B.M."/>
            <person name="Meinhardt L.W."/>
            <person name="Bailey B.A."/>
        </authorList>
    </citation>
    <scope>NUCLEOTIDE SEQUENCE [LARGE SCALE GENOMIC DNA]</scope>
    <source>
        <strain evidence="3">zdho120</strain>
    </source>
</reference>
<protein>
    <recommendedName>
        <fullName evidence="1">Integrase zinc-binding domain-containing protein</fullName>
    </recommendedName>
</protein>
<dbReference type="PANTHER" id="PTHR37984:SF5">
    <property type="entry name" value="PROTEIN NYNRIN-LIKE"/>
    <property type="match status" value="1"/>
</dbReference>
<feature type="domain" description="Integrase zinc-binding" evidence="1">
    <location>
        <begin position="149"/>
        <end position="180"/>
    </location>
</feature>
<sequence>MESVKRLEYLLLRPKGFHLFTDHRNLADKLQRWAMVLTAYRYVIEHISGENNMGADILSRWKTTELVKTPVSRLNVLAVVPPVFPLMNPDFQWPVLKEITSLQQSTDRTDAVPWAEERSCYVIFGDKVWIPPTAEDLMERIRVIGHAGGSGHRSQSATLQAIKAWCWWESMEADVKSFVKPYGPALHATKPNEVLHFDYLALPEDEDTHSKYVLVIKDDFSGFVELIPCTAADSSTCAHGLLQWFQRLVCVSDQGAHFKNAVIDTLALRRRSHQHDGNLCQTALNHQPADGLGNRATVTVFTCLPAVTPLSIVFTMDGIVIELIKDEHFREVASALEAMQREVAETSDRRRRHARDRRAAKAKEAFFSDGDSVLAANVIEYPNKLAIKCQGPKRIVNCVSDWIFEAQDLLEPLTIKTHHASCLRFYTEQHHDITEDLVQHALHTQGGHLVEAFEGIWLNSWLGLDKLENTWEPYTSLHTDVPVLLQRYCDQHEGDPAFTRMLAAHDCAGIGRRPRGSTQILRARN</sequence>
<dbReference type="Gene3D" id="3.30.420.10">
    <property type="entry name" value="Ribonuclease H-like superfamily/Ribonuclease H"/>
    <property type="match status" value="1"/>
</dbReference>
<evidence type="ECO:0000313" key="2">
    <source>
        <dbReference type="EMBL" id="OWZ15123.1"/>
    </source>
</evidence>
<proteinExistence type="predicted"/>
<name>A0A225WBL6_9STRA</name>
<dbReference type="EMBL" id="NBNE01001188">
    <property type="protein sequence ID" value="OWZ15123.1"/>
    <property type="molecule type" value="Genomic_DNA"/>
</dbReference>